<proteinExistence type="predicted"/>
<name>A0ABV0TTZ8_9TELE</name>
<feature type="transmembrane region" description="Helical" evidence="1">
    <location>
        <begin position="6"/>
        <end position="27"/>
    </location>
</feature>
<dbReference type="Proteomes" id="UP001482620">
    <property type="component" value="Unassembled WGS sequence"/>
</dbReference>
<keyword evidence="1" id="KW-1133">Transmembrane helix</keyword>
<gene>
    <name evidence="2" type="ORF">ILYODFUR_005754</name>
</gene>
<evidence type="ECO:0000313" key="2">
    <source>
        <dbReference type="EMBL" id="MEQ2235782.1"/>
    </source>
</evidence>
<keyword evidence="1" id="KW-0472">Membrane</keyword>
<dbReference type="EMBL" id="JAHRIQ010046683">
    <property type="protein sequence ID" value="MEQ2235782.1"/>
    <property type="molecule type" value="Genomic_DNA"/>
</dbReference>
<comment type="caution">
    <text evidence="2">The sequence shown here is derived from an EMBL/GenBank/DDBJ whole genome shotgun (WGS) entry which is preliminary data.</text>
</comment>
<evidence type="ECO:0008006" key="4">
    <source>
        <dbReference type="Google" id="ProtNLM"/>
    </source>
</evidence>
<sequence>MFNFGLTFFFHVSIFTCMFAVSATWLVENCKWDFLSLSFNNVFFFTKAYLWSARLKLLFSSSTVTIGFKAYSLFDEFLSCPLSLGGHLGRVVVGRAAGMPSCFHFQMMDWILL</sequence>
<reference evidence="2 3" key="1">
    <citation type="submission" date="2021-06" db="EMBL/GenBank/DDBJ databases">
        <authorList>
            <person name="Palmer J.M."/>
        </authorList>
    </citation>
    <scope>NUCLEOTIDE SEQUENCE [LARGE SCALE GENOMIC DNA]</scope>
    <source>
        <strain evidence="3">if_2019</strain>
        <tissue evidence="2">Muscle</tissue>
    </source>
</reference>
<accession>A0ABV0TTZ8</accession>
<keyword evidence="1" id="KW-0812">Transmembrane</keyword>
<evidence type="ECO:0000313" key="3">
    <source>
        <dbReference type="Proteomes" id="UP001482620"/>
    </source>
</evidence>
<keyword evidence="3" id="KW-1185">Reference proteome</keyword>
<evidence type="ECO:0000256" key="1">
    <source>
        <dbReference type="SAM" id="Phobius"/>
    </source>
</evidence>
<organism evidence="2 3">
    <name type="scientific">Ilyodon furcidens</name>
    <name type="common">goldbreast splitfin</name>
    <dbReference type="NCBI Taxonomy" id="33524"/>
    <lineage>
        <taxon>Eukaryota</taxon>
        <taxon>Metazoa</taxon>
        <taxon>Chordata</taxon>
        <taxon>Craniata</taxon>
        <taxon>Vertebrata</taxon>
        <taxon>Euteleostomi</taxon>
        <taxon>Actinopterygii</taxon>
        <taxon>Neopterygii</taxon>
        <taxon>Teleostei</taxon>
        <taxon>Neoteleostei</taxon>
        <taxon>Acanthomorphata</taxon>
        <taxon>Ovalentaria</taxon>
        <taxon>Atherinomorphae</taxon>
        <taxon>Cyprinodontiformes</taxon>
        <taxon>Goodeidae</taxon>
        <taxon>Ilyodon</taxon>
    </lineage>
</organism>
<protein>
    <recommendedName>
        <fullName evidence="4">Secreted protein</fullName>
    </recommendedName>
</protein>